<organism evidence="2 3">
    <name type="scientific">Gracilimonas halophila</name>
    <dbReference type="NCBI Taxonomy" id="1834464"/>
    <lineage>
        <taxon>Bacteria</taxon>
        <taxon>Pseudomonadati</taxon>
        <taxon>Balneolota</taxon>
        <taxon>Balneolia</taxon>
        <taxon>Balneolales</taxon>
        <taxon>Balneolaceae</taxon>
        <taxon>Gracilimonas</taxon>
    </lineage>
</organism>
<keyword evidence="3" id="KW-1185">Reference proteome</keyword>
<dbReference type="EMBL" id="JBHULI010000003">
    <property type="protein sequence ID" value="MFD2531484.1"/>
    <property type="molecule type" value="Genomic_DNA"/>
</dbReference>
<dbReference type="Proteomes" id="UP001597460">
    <property type="component" value="Unassembled WGS sequence"/>
</dbReference>
<dbReference type="InterPro" id="IPR016181">
    <property type="entry name" value="Acyl_CoA_acyltransferase"/>
</dbReference>
<dbReference type="Pfam" id="PF13480">
    <property type="entry name" value="Acetyltransf_6"/>
    <property type="match status" value="1"/>
</dbReference>
<keyword evidence="2" id="KW-0808">Transferase</keyword>
<dbReference type="InterPro" id="IPR038740">
    <property type="entry name" value="BioF2-like_GNAT_dom"/>
</dbReference>
<dbReference type="SUPFAM" id="SSF55729">
    <property type="entry name" value="Acyl-CoA N-acyltransferases (Nat)"/>
    <property type="match status" value="1"/>
</dbReference>
<reference evidence="3" key="1">
    <citation type="journal article" date="2019" name="Int. J. Syst. Evol. Microbiol.">
        <title>The Global Catalogue of Microorganisms (GCM) 10K type strain sequencing project: providing services to taxonomists for standard genome sequencing and annotation.</title>
        <authorList>
            <consortium name="The Broad Institute Genomics Platform"/>
            <consortium name="The Broad Institute Genome Sequencing Center for Infectious Disease"/>
            <person name="Wu L."/>
            <person name="Ma J."/>
        </authorList>
    </citation>
    <scope>NUCLEOTIDE SEQUENCE [LARGE SCALE GENOMIC DNA]</scope>
    <source>
        <strain evidence="3">KCTC 52042</strain>
    </source>
</reference>
<name>A0ABW5JIP7_9BACT</name>
<evidence type="ECO:0000313" key="3">
    <source>
        <dbReference type="Proteomes" id="UP001597460"/>
    </source>
</evidence>
<evidence type="ECO:0000313" key="2">
    <source>
        <dbReference type="EMBL" id="MFD2531484.1"/>
    </source>
</evidence>
<dbReference type="EC" id="2.3.1.-" evidence="2"/>
<sequence>MSSMEPHELPGNIFMQPWWLDTVATDCWKDIRVEKGGQIFARWPIIRKKEKGFTFITMPVLTQKLGPWIKESGGKQESLHRNERSLLQELISKLPKFDKFVYNLNEDITNYLPFVWAGFTQQSLTSFRFIYPFKSEEVWSELRSSVRRLIKRADESLTVDTNVSVKELFTMISLTFERQSKKTPYSEQLLQKLCKEAFNRKRATILGARDSDGKLHAAHLFIHDDETTYYLAGGFDADSEIPGAVNLILWNGIKEAEKRNNSFDFEGSSIESIEYFFSSFGAKPIHFHNIQGVSKRFAPIYYGKQLLKKLKG</sequence>
<keyword evidence="2" id="KW-0012">Acyltransferase</keyword>
<proteinExistence type="predicted"/>
<evidence type="ECO:0000259" key="1">
    <source>
        <dbReference type="Pfam" id="PF13480"/>
    </source>
</evidence>
<comment type="caution">
    <text evidence="2">The sequence shown here is derived from an EMBL/GenBank/DDBJ whole genome shotgun (WGS) entry which is preliminary data.</text>
</comment>
<dbReference type="RefSeq" id="WP_390298622.1">
    <property type="nucleotide sequence ID" value="NZ_JBHULI010000003.1"/>
</dbReference>
<dbReference type="GO" id="GO:0016746">
    <property type="term" value="F:acyltransferase activity"/>
    <property type="evidence" value="ECO:0007669"/>
    <property type="project" value="UniProtKB-KW"/>
</dbReference>
<gene>
    <name evidence="2" type="ORF">ACFSVN_03395</name>
</gene>
<protein>
    <submittedName>
        <fullName evidence="2">GNAT family N-acetyltransferase</fullName>
        <ecNumber evidence="2">2.3.1.-</ecNumber>
    </submittedName>
</protein>
<feature type="domain" description="BioF2-like acetyltransferase" evidence="1">
    <location>
        <begin position="142"/>
        <end position="260"/>
    </location>
</feature>
<accession>A0ABW5JIP7</accession>
<dbReference type="Gene3D" id="3.40.630.30">
    <property type="match status" value="1"/>
</dbReference>